<proteinExistence type="inferred from homology"/>
<dbReference type="Pfam" id="PF04118">
    <property type="entry name" value="Dopey_N"/>
    <property type="match status" value="1"/>
</dbReference>
<dbReference type="InterPro" id="IPR040314">
    <property type="entry name" value="DOP1"/>
</dbReference>
<evidence type="ECO:0000256" key="2">
    <source>
        <dbReference type="ARBA" id="ARBA00022448"/>
    </source>
</evidence>
<feature type="region of interest" description="Disordered" evidence="7">
    <location>
        <begin position="1055"/>
        <end position="1076"/>
    </location>
</feature>
<feature type="region of interest" description="Disordered" evidence="7">
    <location>
        <begin position="1459"/>
        <end position="1489"/>
    </location>
</feature>
<dbReference type="STRING" id="1163406.A0A0L0NMP7"/>
<gene>
    <name evidence="11" type="ORF">TOPH_00328</name>
</gene>
<dbReference type="GO" id="GO:0006895">
    <property type="term" value="P:Golgi to endosome transport"/>
    <property type="evidence" value="ECO:0007669"/>
    <property type="project" value="InterPro"/>
</dbReference>
<name>A0A0L0NMP7_TOLOC</name>
<protein>
    <submittedName>
        <fullName evidence="11">Protein dopey</fullName>
    </submittedName>
</protein>
<feature type="domain" description="DOP1-like C-terminal" evidence="10">
    <location>
        <begin position="1373"/>
        <end position="1852"/>
    </location>
</feature>
<evidence type="ECO:0000256" key="5">
    <source>
        <dbReference type="ARBA" id="ARBA00023136"/>
    </source>
</evidence>
<feature type="region of interest" description="Disordered" evidence="7">
    <location>
        <begin position="1"/>
        <end position="36"/>
    </location>
</feature>
<keyword evidence="4" id="KW-0333">Golgi apparatus</keyword>
<dbReference type="InterPro" id="IPR056457">
    <property type="entry name" value="DOP1_C"/>
</dbReference>
<accession>A0A0L0NMP7</accession>
<dbReference type="GO" id="GO:0005802">
    <property type="term" value="C:trans-Golgi network"/>
    <property type="evidence" value="ECO:0007669"/>
    <property type="project" value="TreeGrafter"/>
</dbReference>
<sequence>MALEPGSGVLAGSPESSGRGSPIPRQWRNQLGGEESPIKDKSYRRYASGVEKALSLFETALEEWADYISFLNRLLKALQARPSSNTTIPTKATVAKRLSQCLNPSLPSGVHQKALEVYNYVFTVIGKDGLSRDLPLYLPGLAPTLSFASLSVRSPFLDILETRFLRIDPRSLRPAMKSIILALLPGLEDETSEDFDRTLGLVASFKDAIRPRDCEKLTEHHSSGDDFFWQCFFLASITSQSRRSGALAYLVRYLPVLGSVSASGNSDATSRDRAHENAKISAIVTSPEPGLLVRCFASGLADEQQLIQRGFLDLLVSHLPLNSHVLQSRVKPADLGLLLKAAAGVVTRRDMSLNRRLWAWLLGPGPVSSEGDNTGDPSAAPPEQQQAYLSSRTSYFEEFGLQPLTKALLDMIKGTLHGNATERARPYRICLSLMDRWEIGGLVVPEVFLPVVESVRQSQSQISTKAEFTEVLRSASVFFDGIESGLIYSELVGLLAQAIGPGNLSMADRSDRVSLVSFIATNFNVREEEMVTIHAPLTCLAALSMLEDSRDRKGKSGLANTQIVGLSEQVLGVVASLLELVPDRAFPSTGSGIKANSGTTMSMSNMDILKKVKAFYVHEQGNLDASPPPFNAIESGELLLQKAVRYICEDADLPRSTDDLGVRNRILILILLKTPTTYQFDVDYLLSYLKGKLGQASPLPFSYFSSILQLATQLYSTDRISATQLSELVGPLVHHAWSYLSASDPKYHVETVRCLWQLQTALTLSGRDIEAALSGILVDRQSDLQSVACSAEAGRTFGVLWSHTLQDTASDRRGSRTQTQEYRSAPRLAGMDHYQAMLTQPLFLVLDALLDERTQLCMVVKSWLNSMIGIDRLFLLFVAKISTLPFLSSVSTSESGEKVDSESILFGEDDDLDLCLYYLRTLHNVLRCTSEVSRAVLASKYLYFAGGQVQIRAGAEEDEMTLQIFFVRVCMKCVTAEATPSASPELIERASQLHRYVLTILHQFLLNRYAAPLANLHLDNILIDRLSRSISSPDPYVQVLLLDVIYDTLKLQDMVPGEQPTSPTSEKVPPTMDRPRASRTSIALSDNRPAGPPMPPQLLRCLQAGLSSTTSHTVLDSWVAFLGDCLPFYSHCIFQILIPLVETLCRQIGATFSSLRDTFHSESGQECGDESAPESTLIYLLNDLEQVLALSHDQLLAEETRAQMLKGPEQPQSLFGSMVSGVFQSDGPQSRSATANDRLTVHLAFQDAMRICYKIWSWGQGDEAKKQDPISSASFTYTSLRMRNRARRLLEHLFTAESLECLETVIGIWKSADSSTERTQVFNFLSALDACRPRHSIPALFNSIYSRTNPGALEPSRKSTMTISLQDSDLVFFLVEYARSLDDDAMDEIWQDCIIFLKDLLSNPFPHRQTLPSLLEFAGILGEKVDNTNFGEQRRMRRELGDLFLRLLAALFTTHPMTFSESTHSNGSSEKSTRDSTGRRSTLTSASDGPEDVVSVLASVVPNLPKILLENDRVLSAAGTISTNVIGPTLRSKSFPDTVSQSTLQLLHELSRLQNNQKTWKKDVGEAFNDGRFFGMKLNLVKDDWLPLLRQWILTDKEKMPEIVSRISAPTTAGIVFGVGATSARLEADRKTQLNLRRIATLVLASAEDAFVTDLRTIFDKLVELLAATSTSSPSSTTRADVYMVVRALVLKTSAIHLAMLWPVVNAEIHAAISSVVAPDHSAASDVYINTAVFQACKLLDLLICVAPDDFQLHEWLFVTDTIDAVYRSSTYQPVALVDELSEELGSVAAHSALQPDTAAHMAASSSHRRPLLGLGGISDEVSLERKDELVAKILRPFFGQLSIFAFESTYAMGALDREACIQALLKDIFDERTMVRAL</sequence>
<dbReference type="Proteomes" id="UP000036947">
    <property type="component" value="Unassembled WGS sequence"/>
</dbReference>
<feature type="domain" description="DOP1 N-terminal" evidence="8">
    <location>
        <begin position="40"/>
        <end position="364"/>
    </location>
</feature>
<evidence type="ECO:0000259" key="10">
    <source>
        <dbReference type="Pfam" id="PF24598"/>
    </source>
</evidence>
<evidence type="ECO:0000313" key="12">
    <source>
        <dbReference type="Proteomes" id="UP000036947"/>
    </source>
</evidence>
<comment type="caution">
    <text evidence="11">The sequence shown here is derived from an EMBL/GenBank/DDBJ whole genome shotgun (WGS) entry which is preliminary data.</text>
</comment>
<evidence type="ECO:0000256" key="6">
    <source>
        <dbReference type="ARBA" id="ARBA00046326"/>
    </source>
</evidence>
<evidence type="ECO:0000256" key="7">
    <source>
        <dbReference type="SAM" id="MobiDB-lite"/>
    </source>
</evidence>
<feature type="domain" description="DOP1-like middle TPR" evidence="9">
    <location>
        <begin position="395"/>
        <end position="616"/>
    </location>
</feature>
<dbReference type="GO" id="GO:0005768">
    <property type="term" value="C:endosome"/>
    <property type="evidence" value="ECO:0007669"/>
    <property type="project" value="TreeGrafter"/>
</dbReference>
<keyword evidence="12" id="KW-1185">Reference proteome</keyword>
<feature type="compositionally biased region" description="Polar residues" evidence="7">
    <location>
        <begin position="1459"/>
        <end position="1470"/>
    </location>
</feature>
<keyword evidence="3" id="KW-0653">Protein transport</keyword>
<reference evidence="11 12" key="1">
    <citation type="journal article" date="2015" name="BMC Genomics">
        <title>The genome of the truffle-parasite Tolypocladium ophioglossoides and the evolution of antifungal peptaibiotics.</title>
        <authorList>
            <person name="Quandt C.A."/>
            <person name="Bushley K.E."/>
            <person name="Spatafora J.W."/>
        </authorList>
    </citation>
    <scope>NUCLEOTIDE SEQUENCE [LARGE SCALE GENOMIC DNA]</scope>
    <source>
        <strain evidence="11 12">CBS 100239</strain>
    </source>
</reference>
<dbReference type="InterPro" id="IPR007249">
    <property type="entry name" value="DOP1_N"/>
</dbReference>
<comment type="subcellular location">
    <subcellularLocation>
        <location evidence="1">Golgi apparatus membrane</location>
        <topology evidence="1">Peripheral membrane protein</topology>
    </subcellularLocation>
</comment>
<organism evidence="11 12">
    <name type="scientific">Tolypocladium ophioglossoides (strain CBS 100239)</name>
    <name type="common">Snaketongue truffleclub</name>
    <name type="synonym">Elaphocordyceps ophioglossoides</name>
    <dbReference type="NCBI Taxonomy" id="1163406"/>
    <lineage>
        <taxon>Eukaryota</taxon>
        <taxon>Fungi</taxon>
        <taxon>Dikarya</taxon>
        <taxon>Ascomycota</taxon>
        <taxon>Pezizomycotina</taxon>
        <taxon>Sordariomycetes</taxon>
        <taxon>Hypocreomycetidae</taxon>
        <taxon>Hypocreales</taxon>
        <taxon>Ophiocordycipitaceae</taxon>
        <taxon>Tolypocladium</taxon>
    </lineage>
</organism>
<keyword evidence="2" id="KW-0813">Transport</keyword>
<dbReference type="Pfam" id="PF24597">
    <property type="entry name" value="TPR_DOP1_M"/>
    <property type="match status" value="1"/>
</dbReference>
<dbReference type="InterPro" id="IPR056458">
    <property type="entry name" value="TPR_DOP1_M"/>
</dbReference>
<evidence type="ECO:0000259" key="8">
    <source>
        <dbReference type="Pfam" id="PF04118"/>
    </source>
</evidence>
<dbReference type="GO" id="GO:0015031">
    <property type="term" value="P:protein transport"/>
    <property type="evidence" value="ECO:0007669"/>
    <property type="project" value="UniProtKB-KW"/>
</dbReference>
<comment type="similarity">
    <text evidence="6">Belongs to the DOP1 family.</text>
</comment>
<evidence type="ECO:0000259" key="9">
    <source>
        <dbReference type="Pfam" id="PF24597"/>
    </source>
</evidence>
<dbReference type="GO" id="GO:0000139">
    <property type="term" value="C:Golgi membrane"/>
    <property type="evidence" value="ECO:0007669"/>
    <property type="project" value="UniProtKB-SubCell"/>
</dbReference>
<evidence type="ECO:0000256" key="3">
    <source>
        <dbReference type="ARBA" id="ARBA00022927"/>
    </source>
</evidence>
<dbReference type="EMBL" id="LFRF01000001">
    <property type="protein sequence ID" value="KND95318.1"/>
    <property type="molecule type" value="Genomic_DNA"/>
</dbReference>
<evidence type="ECO:0000256" key="4">
    <source>
        <dbReference type="ARBA" id="ARBA00023034"/>
    </source>
</evidence>
<dbReference type="InterPro" id="IPR016024">
    <property type="entry name" value="ARM-type_fold"/>
</dbReference>
<dbReference type="OrthoDB" id="297643at2759"/>
<dbReference type="PANTHER" id="PTHR14042:SF24">
    <property type="entry name" value="PROTEIN DOPEY-1 HOMOLOG"/>
    <property type="match status" value="1"/>
</dbReference>
<dbReference type="PANTHER" id="PTHR14042">
    <property type="entry name" value="DOPEY-RELATED"/>
    <property type="match status" value="1"/>
</dbReference>
<evidence type="ECO:0000256" key="1">
    <source>
        <dbReference type="ARBA" id="ARBA00004395"/>
    </source>
</evidence>
<keyword evidence="5" id="KW-0472">Membrane</keyword>
<dbReference type="GO" id="GO:0005829">
    <property type="term" value="C:cytosol"/>
    <property type="evidence" value="ECO:0007669"/>
    <property type="project" value="GOC"/>
</dbReference>
<evidence type="ECO:0000313" key="11">
    <source>
        <dbReference type="EMBL" id="KND95318.1"/>
    </source>
</evidence>
<dbReference type="Pfam" id="PF24598">
    <property type="entry name" value="DOP1_C"/>
    <property type="match status" value="1"/>
</dbReference>
<dbReference type="SUPFAM" id="SSF48371">
    <property type="entry name" value="ARM repeat"/>
    <property type="match status" value="2"/>
</dbReference>